<keyword evidence="5 7" id="KW-1133">Transmembrane helix</keyword>
<evidence type="ECO:0000256" key="4">
    <source>
        <dbReference type="ARBA" id="ARBA00022692"/>
    </source>
</evidence>
<evidence type="ECO:0000313" key="9">
    <source>
        <dbReference type="Proteomes" id="UP000182257"/>
    </source>
</evidence>
<comment type="subcellular location">
    <subcellularLocation>
        <location evidence="1">Membrane</location>
        <topology evidence="1">Single-pass membrane protein</topology>
    </subcellularLocation>
</comment>
<evidence type="ECO:0000256" key="6">
    <source>
        <dbReference type="ARBA" id="ARBA00023136"/>
    </source>
</evidence>
<evidence type="ECO:0000256" key="3">
    <source>
        <dbReference type="ARBA" id="ARBA00022679"/>
    </source>
</evidence>
<keyword evidence="3 8" id="KW-0808">Transferase</keyword>
<dbReference type="PANTHER" id="PTHR21461">
    <property type="entry name" value="GLYCOSYLTRANSFERASE FAMILY 92 PROTEIN"/>
    <property type="match status" value="1"/>
</dbReference>
<name>A0A1H4C7N7_XYLRU</name>
<dbReference type="InterPro" id="IPR008166">
    <property type="entry name" value="Glyco_transf_92"/>
</dbReference>
<evidence type="ECO:0000256" key="1">
    <source>
        <dbReference type="ARBA" id="ARBA00004167"/>
    </source>
</evidence>
<evidence type="ECO:0000256" key="2">
    <source>
        <dbReference type="ARBA" id="ARBA00022676"/>
    </source>
</evidence>
<dbReference type="EMBL" id="FNRF01000003">
    <property type="protein sequence ID" value="SEA56366.1"/>
    <property type="molecule type" value="Genomic_DNA"/>
</dbReference>
<evidence type="ECO:0000313" key="8">
    <source>
        <dbReference type="EMBL" id="SEA56366.1"/>
    </source>
</evidence>
<dbReference type="PANTHER" id="PTHR21461:SF69">
    <property type="entry name" value="GLYCOSYLTRANSFERASE FAMILY 92 PROTEIN"/>
    <property type="match status" value="1"/>
</dbReference>
<dbReference type="GO" id="GO:0005737">
    <property type="term" value="C:cytoplasm"/>
    <property type="evidence" value="ECO:0007669"/>
    <property type="project" value="TreeGrafter"/>
</dbReference>
<sequence length="322" mass="38722">MFMKYLKKILNTYLSFLKPIIVWMIKTCCTPIIGFYNRRWTQYTKTGKIALCCIAKMENDYIRFFVEYYKNLHFDKIFIYDNNNIDGEKFEDVINDYIQSAFVEIVDFRGRECVQMPAYQDCYNKHNKEYDWIAFFDIDEFLTIADGNDDIHRFLNKKEFLPYQLLHINWKIYGDNDLLDNDGRNVIERFVEPLPYNTRMYSNNLPENNHIKSIVRGGLSYVRWNNTPHTPSCIGYHCCNPLGESVDAKSFVQDYDFSVAYIRHYSTKTIGEWVKNKMKRGIPDRSVESWKEILNLDFFFRYNRRTDEKQLYAEHILKDELK</sequence>
<dbReference type="GO" id="GO:0016020">
    <property type="term" value="C:membrane"/>
    <property type="evidence" value="ECO:0007669"/>
    <property type="project" value="UniProtKB-SubCell"/>
</dbReference>
<dbReference type="Pfam" id="PF01697">
    <property type="entry name" value="Glyco_transf_92"/>
    <property type="match status" value="1"/>
</dbReference>
<feature type="transmembrane region" description="Helical" evidence="7">
    <location>
        <begin position="20"/>
        <end position="36"/>
    </location>
</feature>
<evidence type="ECO:0000256" key="5">
    <source>
        <dbReference type="ARBA" id="ARBA00022989"/>
    </source>
</evidence>
<evidence type="ECO:0000256" key="7">
    <source>
        <dbReference type="SAM" id="Phobius"/>
    </source>
</evidence>
<dbReference type="AlphaFoldDB" id="A0A1H4C7N7"/>
<dbReference type="Proteomes" id="UP000182257">
    <property type="component" value="Unassembled WGS sequence"/>
</dbReference>
<keyword evidence="2" id="KW-0328">Glycosyltransferase</keyword>
<reference evidence="8 9" key="1">
    <citation type="submission" date="2016-10" db="EMBL/GenBank/DDBJ databases">
        <authorList>
            <person name="de Groot N.N."/>
        </authorList>
    </citation>
    <scope>NUCLEOTIDE SEQUENCE [LARGE SCALE GENOMIC DNA]</scope>
    <source>
        <strain evidence="8 9">D31d</strain>
    </source>
</reference>
<keyword evidence="6 7" id="KW-0472">Membrane</keyword>
<accession>A0A1H4C7N7</accession>
<protein>
    <submittedName>
        <fullName evidence="8">Glycosyltransferase family 92</fullName>
    </submittedName>
</protein>
<organism evidence="8 9">
    <name type="scientific">Xylanibacter ruminicola</name>
    <name type="common">Prevotella ruminicola</name>
    <dbReference type="NCBI Taxonomy" id="839"/>
    <lineage>
        <taxon>Bacteria</taxon>
        <taxon>Pseudomonadati</taxon>
        <taxon>Bacteroidota</taxon>
        <taxon>Bacteroidia</taxon>
        <taxon>Bacteroidales</taxon>
        <taxon>Prevotellaceae</taxon>
        <taxon>Xylanibacter</taxon>
    </lineage>
</organism>
<keyword evidence="4 7" id="KW-0812">Transmembrane</keyword>
<dbReference type="GO" id="GO:0016757">
    <property type="term" value="F:glycosyltransferase activity"/>
    <property type="evidence" value="ECO:0007669"/>
    <property type="project" value="UniProtKB-KW"/>
</dbReference>
<gene>
    <name evidence="8" type="ORF">SAMN05216462_1812</name>
</gene>
<proteinExistence type="predicted"/>